<dbReference type="AlphaFoldDB" id="A0A5C8NY87"/>
<gene>
    <name evidence="13 14" type="primary">crcB</name>
    <name evidence="13" type="synonym">fluC</name>
    <name evidence="14" type="ORF">FHP08_08405</name>
</gene>
<comment type="catalytic activity">
    <reaction evidence="12">
        <text>fluoride(in) = fluoride(out)</text>
        <dbReference type="Rhea" id="RHEA:76159"/>
        <dbReference type="ChEBI" id="CHEBI:17051"/>
    </reaction>
    <physiologicalReaction direction="left-to-right" evidence="12">
        <dbReference type="Rhea" id="RHEA:76160"/>
    </physiologicalReaction>
</comment>
<evidence type="ECO:0000313" key="15">
    <source>
        <dbReference type="Proteomes" id="UP000321548"/>
    </source>
</evidence>
<evidence type="ECO:0000256" key="2">
    <source>
        <dbReference type="ARBA" id="ARBA00022448"/>
    </source>
</evidence>
<dbReference type="GO" id="GO:0062054">
    <property type="term" value="F:fluoride channel activity"/>
    <property type="evidence" value="ECO:0007669"/>
    <property type="project" value="UniProtKB-UniRule"/>
</dbReference>
<accession>A0A5C8NY87</accession>
<dbReference type="NCBIfam" id="NF010792">
    <property type="entry name" value="PRK14196.1"/>
    <property type="match status" value="1"/>
</dbReference>
<evidence type="ECO:0000256" key="4">
    <source>
        <dbReference type="ARBA" id="ARBA00022519"/>
    </source>
</evidence>
<sequence>MSAPAFNLAGFAAVGLGAVLGAWGRWALGIWLSSGERLLPWGTLAANLAGGLLIGAALAWFARHPDLDPAWRLFGITGFLGALTTFSSFSVESLGLIQRGAFGLALAHTALHLLGSLAAAAIGYRLAS</sequence>
<evidence type="ECO:0000256" key="13">
    <source>
        <dbReference type="HAMAP-Rule" id="MF_00454"/>
    </source>
</evidence>
<comment type="function">
    <text evidence="13">Fluoride-specific ion channel. Important for reducing fluoride concentration in the cell, thus reducing its toxicity.</text>
</comment>
<keyword evidence="5 13" id="KW-0812">Transmembrane</keyword>
<dbReference type="PANTHER" id="PTHR28259">
    <property type="entry name" value="FLUORIDE EXPORT PROTEIN 1-RELATED"/>
    <property type="match status" value="1"/>
</dbReference>
<keyword evidence="10 13" id="KW-0407">Ion channel</keyword>
<keyword evidence="7 13" id="KW-0915">Sodium</keyword>
<dbReference type="GO" id="GO:0046872">
    <property type="term" value="F:metal ion binding"/>
    <property type="evidence" value="ECO:0007669"/>
    <property type="project" value="UniProtKB-KW"/>
</dbReference>
<evidence type="ECO:0000256" key="9">
    <source>
        <dbReference type="ARBA" id="ARBA00023136"/>
    </source>
</evidence>
<protein>
    <recommendedName>
        <fullName evidence="13">Fluoride-specific ion channel FluC</fullName>
    </recommendedName>
</protein>
<dbReference type="Proteomes" id="UP000321548">
    <property type="component" value="Unassembled WGS sequence"/>
</dbReference>
<keyword evidence="15" id="KW-1185">Reference proteome</keyword>
<evidence type="ECO:0000256" key="11">
    <source>
        <dbReference type="ARBA" id="ARBA00035120"/>
    </source>
</evidence>
<dbReference type="PANTHER" id="PTHR28259:SF1">
    <property type="entry name" value="FLUORIDE EXPORT PROTEIN 1-RELATED"/>
    <property type="match status" value="1"/>
</dbReference>
<dbReference type="GO" id="GO:0140114">
    <property type="term" value="P:cellular detoxification of fluoride"/>
    <property type="evidence" value="ECO:0007669"/>
    <property type="project" value="UniProtKB-UniRule"/>
</dbReference>
<keyword evidence="2 13" id="KW-0813">Transport</keyword>
<dbReference type="OrthoDB" id="9806299at2"/>
<dbReference type="InterPro" id="IPR003691">
    <property type="entry name" value="FluC"/>
</dbReference>
<dbReference type="GO" id="GO:0005886">
    <property type="term" value="C:plasma membrane"/>
    <property type="evidence" value="ECO:0007669"/>
    <property type="project" value="UniProtKB-SubCell"/>
</dbReference>
<comment type="subcellular location">
    <subcellularLocation>
        <location evidence="1 13">Cell membrane</location>
        <topology evidence="1 13">Multi-pass membrane protein</topology>
    </subcellularLocation>
</comment>
<dbReference type="Pfam" id="PF02537">
    <property type="entry name" value="CRCB"/>
    <property type="match status" value="1"/>
</dbReference>
<evidence type="ECO:0000256" key="12">
    <source>
        <dbReference type="ARBA" id="ARBA00035585"/>
    </source>
</evidence>
<feature type="transmembrane region" description="Helical" evidence="13">
    <location>
        <begin position="38"/>
        <end position="61"/>
    </location>
</feature>
<keyword evidence="13" id="KW-0479">Metal-binding</keyword>
<evidence type="ECO:0000256" key="10">
    <source>
        <dbReference type="ARBA" id="ARBA00023303"/>
    </source>
</evidence>
<evidence type="ECO:0000256" key="6">
    <source>
        <dbReference type="ARBA" id="ARBA00022989"/>
    </source>
</evidence>
<comment type="activity regulation">
    <text evidence="13">Na(+) is not transported, but it plays an essential structural role and its presence is essential for fluoride channel function.</text>
</comment>
<keyword evidence="6 13" id="KW-1133">Transmembrane helix</keyword>
<evidence type="ECO:0000256" key="1">
    <source>
        <dbReference type="ARBA" id="ARBA00004651"/>
    </source>
</evidence>
<evidence type="ECO:0000256" key="7">
    <source>
        <dbReference type="ARBA" id="ARBA00023053"/>
    </source>
</evidence>
<reference evidence="14 15" key="1">
    <citation type="submission" date="2019-06" db="EMBL/GenBank/DDBJ databases">
        <title>Quisquiliibacterium sp. nov., isolated from a maize field.</title>
        <authorList>
            <person name="Lin S.-Y."/>
            <person name="Tsai C.-F."/>
            <person name="Young C.-C."/>
        </authorList>
    </citation>
    <scope>NUCLEOTIDE SEQUENCE [LARGE SCALE GENOMIC DNA]</scope>
    <source>
        <strain evidence="14 15">CC-CFT501</strain>
    </source>
</reference>
<feature type="transmembrane region" description="Helical" evidence="13">
    <location>
        <begin position="6"/>
        <end position="26"/>
    </location>
</feature>
<keyword evidence="9 13" id="KW-0472">Membrane</keyword>
<evidence type="ECO:0000256" key="8">
    <source>
        <dbReference type="ARBA" id="ARBA00023065"/>
    </source>
</evidence>
<keyword evidence="3 13" id="KW-1003">Cell membrane</keyword>
<feature type="binding site" evidence="13">
    <location>
        <position position="84"/>
    </location>
    <ligand>
        <name>Na(+)</name>
        <dbReference type="ChEBI" id="CHEBI:29101"/>
        <note>structural</note>
    </ligand>
</feature>
<keyword evidence="4" id="KW-0997">Cell inner membrane</keyword>
<dbReference type="HAMAP" id="MF_00454">
    <property type="entry name" value="FluC"/>
    <property type="match status" value="1"/>
</dbReference>
<feature type="transmembrane region" description="Helical" evidence="13">
    <location>
        <begin position="103"/>
        <end position="127"/>
    </location>
</feature>
<evidence type="ECO:0000256" key="3">
    <source>
        <dbReference type="ARBA" id="ARBA00022475"/>
    </source>
</evidence>
<name>A0A5C8NY87_9BURK</name>
<keyword evidence="8 13" id="KW-0406">Ion transport</keyword>
<evidence type="ECO:0000256" key="5">
    <source>
        <dbReference type="ARBA" id="ARBA00022692"/>
    </source>
</evidence>
<feature type="transmembrane region" description="Helical" evidence="13">
    <location>
        <begin position="73"/>
        <end position="91"/>
    </location>
</feature>
<feature type="binding site" evidence="13">
    <location>
        <position position="81"/>
    </location>
    <ligand>
        <name>Na(+)</name>
        <dbReference type="ChEBI" id="CHEBI:29101"/>
        <note>structural</note>
    </ligand>
</feature>
<organism evidence="14 15">
    <name type="scientific">Zeimonas arvi</name>
    <dbReference type="NCBI Taxonomy" id="2498847"/>
    <lineage>
        <taxon>Bacteria</taxon>
        <taxon>Pseudomonadati</taxon>
        <taxon>Pseudomonadota</taxon>
        <taxon>Betaproteobacteria</taxon>
        <taxon>Burkholderiales</taxon>
        <taxon>Burkholderiaceae</taxon>
        <taxon>Zeimonas</taxon>
    </lineage>
</organism>
<evidence type="ECO:0000313" key="14">
    <source>
        <dbReference type="EMBL" id="TXL66086.1"/>
    </source>
</evidence>
<dbReference type="EMBL" id="VDUY01000003">
    <property type="protein sequence ID" value="TXL66086.1"/>
    <property type="molecule type" value="Genomic_DNA"/>
</dbReference>
<dbReference type="NCBIfam" id="TIGR00494">
    <property type="entry name" value="crcB"/>
    <property type="match status" value="1"/>
</dbReference>
<proteinExistence type="inferred from homology"/>
<dbReference type="RefSeq" id="WP_147704000.1">
    <property type="nucleotide sequence ID" value="NZ_VDUY01000003.1"/>
</dbReference>
<comment type="similarity">
    <text evidence="11 13">Belongs to the fluoride channel Fluc/FEX (TC 1.A.43) family.</text>
</comment>
<comment type="caution">
    <text evidence="14">The sequence shown here is derived from an EMBL/GenBank/DDBJ whole genome shotgun (WGS) entry which is preliminary data.</text>
</comment>